<feature type="domain" description="Mur ligase C-terminal" evidence="4">
    <location>
        <begin position="238"/>
        <end position="334"/>
    </location>
</feature>
<dbReference type="Gene3D" id="3.90.190.20">
    <property type="entry name" value="Mur ligase, C-terminal domain"/>
    <property type="match status" value="1"/>
</dbReference>
<sequence length="376" mass="40611">MLSRITSPRAQAPYLRLLARTVLKAKRPLIIGITGSVGKTTTTYTIAAVLSHPRIARLVGTVAHAKENMNDLDGLPLTILRRGWFIRGSSAARLLRLGFQLVRTGQILASRDYPDVLVLEMGTDAPGTLAKTVALARPDIGILTAVGPSHLEKLGTVDAVFREKLTVLRAVPKDGLVIVGDMPEYADRIGPNVSAPVVVAEGQGLELARNIAMIIGRRFGASEEDLRLAVEAAATPPGRLNRLKVGSLSIVDDSYNANPMSMRYGLANFAQEAEPGRRRVAILADMKELGPEEQRYHREVGAHAHQVADVVVGVGELARSYDPDHWFEDAQHCQEGIGRIIAPGDAIFLKGSNSMNLEVVVDKLREGAPPPEEMAL</sequence>
<protein>
    <submittedName>
        <fullName evidence="6">UDP-N-acetylmuramoyl-tripeptide--D-alanyl-D-alani ne ligase</fullName>
        <ecNumber evidence="6">6.3.2.10</ecNumber>
    </submittedName>
</protein>
<dbReference type="PANTHER" id="PTHR43024">
    <property type="entry name" value="UDP-N-ACETYLMURAMOYL-TRIPEPTIDE--D-ALANYL-D-ALANINE LIGASE"/>
    <property type="match status" value="1"/>
</dbReference>
<feature type="domain" description="Mur ligase central" evidence="5">
    <location>
        <begin position="113"/>
        <end position="183"/>
    </location>
</feature>
<dbReference type="InterPro" id="IPR036565">
    <property type="entry name" value="Mur-like_cat_sf"/>
</dbReference>
<feature type="domain" description="Mur ligase central" evidence="5">
    <location>
        <begin position="33"/>
        <end position="80"/>
    </location>
</feature>
<dbReference type="GO" id="GO:0047480">
    <property type="term" value="F:UDP-N-acetylmuramoyl-tripeptide-D-alanyl-D-alanine ligase activity"/>
    <property type="evidence" value="ECO:0007669"/>
    <property type="project" value="UniProtKB-EC"/>
</dbReference>
<evidence type="ECO:0000259" key="5">
    <source>
        <dbReference type="Pfam" id="PF08245"/>
    </source>
</evidence>
<dbReference type="EMBL" id="CADCWA010000086">
    <property type="protein sequence ID" value="CAA9515765.1"/>
    <property type="molecule type" value="Genomic_DNA"/>
</dbReference>
<keyword evidence="2" id="KW-0547">Nucleotide-binding</keyword>
<gene>
    <name evidence="6" type="ORF">AVDCRST_MAG31-1269</name>
</gene>
<name>A0A6J4T7S4_9SPHN</name>
<dbReference type="SUPFAM" id="SSF53244">
    <property type="entry name" value="MurD-like peptide ligases, peptide-binding domain"/>
    <property type="match status" value="1"/>
</dbReference>
<keyword evidence="1 6" id="KW-0436">Ligase</keyword>
<dbReference type="Pfam" id="PF02875">
    <property type="entry name" value="Mur_ligase_C"/>
    <property type="match status" value="1"/>
</dbReference>
<reference evidence="6" key="1">
    <citation type="submission" date="2020-02" db="EMBL/GenBank/DDBJ databases">
        <authorList>
            <person name="Meier V. D."/>
        </authorList>
    </citation>
    <scope>NUCLEOTIDE SEQUENCE</scope>
    <source>
        <strain evidence="6">AVDCRST_MAG31</strain>
    </source>
</reference>
<dbReference type="GO" id="GO:0005524">
    <property type="term" value="F:ATP binding"/>
    <property type="evidence" value="ECO:0007669"/>
    <property type="project" value="UniProtKB-KW"/>
</dbReference>
<dbReference type="EC" id="6.3.2.10" evidence="6"/>
<organism evidence="6">
    <name type="scientific">uncultured Sphingomonas sp</name>
    <dbReference type="NCBI Taxonomy" id="158754"/>
    <lineage>
        <taxon>Bacteria</taxon>
        <taxon>Pseudomonadati</taxon>
        <taxon>Pseudomonadota</taxon>
        <taxon>Alphaproteobacteria</taxon>
        <taxon>Sphingomonadales</taxon>
        <taxon>Sphingomonadaceae</taxon>
        <taxon>Sphingomonas</taxon>
        <taxon>environmental samples</taxon>
    </lineage>
</organism>
<dbReference type="RefSeq" id="WP_294169097.1">
    <property type="nucleotide sequence ID" value="NZ_CADCWA010000086.1"/>
</dbReference>
<evidence type="ECO:0000259" key="4">
    <source>
        <dbReference type="Pfam" id="PF02875"/>
    </source>
</evidence>
<dbReference type="Gene3D" id="3.40.1190.10">
    <property type="entry name" value="Mur-like, catalytic domain"/>
    <property type="match status" value="1"/>
</dbReference>
<evidence type="ECO:0000256" key="2">
    <source>
        <dbReference type="ARBA" id="ARBA00022741"/>
    </source>
</evidence>
<dbReference type="InterPro" id="IPR036615">
    <property type="entry name" value="Mur_ligase_C_dom_sf"/>
</dbReference>
<dbReference type="PANTHER" id="PTHR43024:SF1">
    <property type="entry name" value="UDP-N-ACETYLMURAMOYL-TRIPEPTIDE--D-ALANYL-D-ALANINE LIGASE"/>
    <property type="match status" value="1"/>
</dbReference>
<dbReference type="InterPro" id="IPR004101">
    <property type="entry name" value="Mur_ligase_C"/>
</dbReference>
<dbReference type="InterPro" id="IPR013221">
    <property type="entry name" value="Mur_ligase_cen"/>
</dbReference>
<evidence type="ECO:0000256" key="1">
    <source>
        <dbReference type="ARBA" id="ARBA00022598"/>
    </source>
</evidence>
<keyword evidence="3" id="KW-0067">ATP-binding</keyword>
<dbReference type="SUPFAM" id="SSF53623">
    <property type="entry name" value="MurD-like peptide ligases, catalytic domain"/>
    <property type="match status" value="1"/>
</dbReference>
<dbReference type="InterPro" id="IPR051046">
    <property type="entry name" value="MurCDEF_CellWall_CoF430Synth"/>
</dbReference>
<dbReference type="AlphaFoldDB" id="A0A6J4T7S4"/>
<dbReference type="Pfam" id="PF08245">
    <property type="entry name" value="Mur_ligase_M"/>
    <property type="match status" value="2"/>
</dbReference>
<evidence type="ECO:0000256" key="3">
    <source>
        <dbReference type="ARBA" id="ARBA00022840"/>
    </source>
</evidence>
<proteinExistence type="predicted"/>
<evidence type="ECO:0000313" key="6">
    <source>
        <dbReference type="EMBL" id="CAA9515765.1"/>
    </source>
</evidence>
<accession>A0A6J4T7S4</accession>